<keyword evidence="3" id="KW-0731">Sigma factor</keyword>
<evidence type="ECO:0000313" key="8">
    <source>
        <dbReference type="EMBL" id="MFB9449466.1"/>
    </source>
</evidence>
<dbReference type="InterPro" id="IPR013249">
    <property type="entry name" value="RNA_pol_sigma70_r4_t2"/>
</dbReference>
<evidence type="ECO:0000259" key="7">
    <source>
        <dbReference type="Pfam" id="PF20239"/>
    </source>
</evidence>
<dbReference type="PANTHER" id="PTHR47756">
    <property type="entry name" value="BLL6612 PROTEIN-RELATED"/>
    <property type="match status" value="1"/>
</dbReference>
<comment type="similarity">
    <text evidence="1">Belongs to the sigma-70 factor family. ECF subfamily.</text>
</comment>
<dbReference type="RefSeq" id="WP_223094428.1">
    <property type="nucleotide sequence ID" value="NZ_CP061913.1"/>
</dbReference>
<keyword evidence="9" id="KW-1185">Reference proteome</keyword>
<feature type="domain" description="RNA polymerase sigma-70 region 2" evidence="5">
    <location>
        <begin position="10"/>
        <end position="74"/>
    </location>
</feature>
<dbReference type="Pfam" id="PF04542">
    <property type="entry name" value="Sigma70_r2"/>
    <property type="match status" value="1"/>
</dbReference>
<accession>A0ABV5MKS8</accession>
<dbReference type="InterPro" id="IPR013325">
    <property type="entry name" value="RNA_pol_sigma_r2"/>
</dbReference>
<comment type="caution">
    <text evidence="8">The sequence shown here is derived from an EMBL/GenBank/DDBJ whole genome shotgun (WGS) entry which is preliminary data.</text>
</comment>
<name>A0ABV5MKS8_9ACTN</name>
<keyword evidence="2" id="KW-0805">Transcription regulation</keyword>
<dbReference type="PANTHER" id="PTHR47756:SF2">
    <property type="entry name" value="BLL6612 PROTEIN"/>
    <property type="match status" value="1"/>
</dbReference>
<protein>
    <submittedName>
        <fullName evidence="8">RNA polymerase sigma factor</fullName>
    </submittedName>
</protein>
<feature type="domain" description="DUF6596" evidence="7">
    <location>
        <begin position="171"/>
        <end position="266"/>
    </location>
</feature>
<feature type="domain" description="RNA polymerase sigma factor 70 region 4 type 2" evidence="6">
    <location>
        <begin position="102"/>
        <end position="152"/>
    </location>
</feature>
<organism evidence="8 9">
    <name type="scientific">Dactylosporangium vinaceum</name>
    <dbReference type="NCBI Taxonomy" id="53362"/>
    <lineage>
        <taxon>Bacteria</taxon>
        <taxon>Bacillati</taxon>
        <taxon>Actinomycetota</taxon>
        <taxon>Actinomycetes</taxon>
        <taxon>Micromonosporales</taxon>
        <taxon>Micromonosporaceae</taxon>
        <taxon>Dactylosporangium</taxon>
    </lineage>
</organism>
<evidence type="ECO:0000259" key="5">
    <source>
        <dbReference type="Pfam" id="PF04542"/>
    </source>
</evidence>
<dbReference type="Proteomes" id="UP001589608">
    <property type="component" value="Unassembled WGS sequence"/>
</dbReference>
<dbReference type="Gene3D" id="1.10.10.10">
    <property type="entry name" value="Winged helix-like DNA-binding domain superfamily/Winged helix DNA-binding domain"/>
    <property type="match status" value="1"/>
</dbReference>
<dbReference type="InterPro" id="IPR036388">
    <property type="entry name" value="WH-like_DNA-bd_sf"/>
</dbReference>
<sequence>MTTAIEDLLRGLAPQVLGVLVRRHGQFDACEDAVQEALLAAAVQWPADGIPERPTAWLCTVAARALVDTWRTDSARRRREAAAAVDPANEPPDNPDDTLTVLLLCCHPVLSPPSQLALTLRAVGGLSTAQVAAAFLVPEATMAQRISRAKQRVRDAGARFALPGAAELPARLTVVAHVLYLLFNEGYTDLHRPDLAREAIRLARLLHRLRPRDGEAAGLLALMLLTDARRTARTDPDGMIVPLAEQDRRRWDTAAIAEGQALLARTLGAGPIGQYQIQAAIAAVHDEAPTAADTDWPQILALYDVLHRVAPGPLVTLSRAVAVAAVHGPVAGLAELGTLDHDGRLSHTHRLDAVRAHLLELAGDPAAARDCYLRAARMTASLPERRYLTRRAARLPGPPGAI</sequence>
<dbReference type="SUPFAM" id="SSF88946">
    <property type="entry name" value="Sigma2 domain of RNA polymerase sigma factors"/>
    <property type="match status" value="1"/>
</dbReference>
<dbReference type="EMBL" id="JBHMCA010000067">
    <property type="protein sequence ID" value="MFB9449466.1"/>
    <property type="molecule type" value="Genomic_DNA"/>
</dbReference>
<evidence type="ECO:0000256" key="1">
    <source>
        <dbReference type="ARBA" id="ARBA00010641"/>
    </source>
</evidence>
<evidence type="ECO:0000313" key="9">
    <source>
        <dbReference type="Proteomes" id="UP001589608"/>
    </source>
</evidence>
<dbReference type="SUPFAM" id="SSF88659">
    <property type="entry name" value="Sigma3 and sigma4 domains of RNA polymerase sigma factors"/>
    <property type="match status" value="1"/>
</dbReference>
<keyword evidence="4" id="KW-0804">Transcription</keyword>
<dbReference type="InterPro" id="IPR007627">
    <property type="entry name" value="RNA_pol_sigma70_r2"/>
</dbReference>
<dbReference type="Pfam" id="PF20239">
    <property type="entry name" value="DUF6596"/>
    <property type="match status" value="1"/>
</dbReference>
<reference evidence="8 9" key="1">
    <citation type="submission" date="2024-09" db="EMBL/GenBank/DDBJ databases">
        <authorList>
            <person name="Sun Q."/>
            <person name="Mori K."/>
        </authorList>
    </citation>
    <scope>NUCLEOTIDE SEQUENCE [LARGE SCALE GENOMIC DNA]</scope>
    <source>
        <strain evidence="8 9">JCM 3307</strain>
    </source>
</reference>
<dbReference type="Pfam" id="PF08281">
    <property type="entry name" value="Sigma70_r4_2"/>
    <property type="match status" value="1"/>
</dbReference>
<proteinExistence type="inferred from homology"/>
<evidence type="ECO:0000256" key="3">
    <source>
        <dbReference type="ARBA" id="ARBA00023082"/>
    </source>
</evidence>
<evidence type="ECO:0000256" key="2">
    <source>
        <dbReference type="ARBA" id="ARBA00023015"/>
    </source>
</evidence>
<dbReference type="InterPro" id="IPR046531">
    <property type="entry name" value="DUF6596"/>
</dbReference>
<gene>
    <name evidence="8" type="ORF">ACFFTR_40850</name>
</gene>
<dbReference type="InterPro" id="IPR013324">
    <property type="entry name" value="RNA_pol_sigma_r3/r4-like"/>
</dbReference>
<evidence type="ECO:0000256" key="4">
    <source>
        <dbReference type="ARBA" id="ARBA00023163"/>
    </source>
</evidence>
<dbReference type="Gene3D" id="1.10.1740.10">
    <property type="match status" value="1"/>
</dbReference>
<evidence type="ECO:0000259" key="6">
    <source>
        <dbReference type="Pfam" id="PF08281"/>
    </source>
</evidence>